<name>A0ABQ2ZH08_9ACTN</name>
<evidence type="ECO:0008006" key="4">
    <source>
        <dbReference type="Google" id="ProtNLM"/>
    </source>
</evidence>
<sequence>MTHSAPQPAPEPAPHTGPPRWLAWSTRYTDHVAEVCTTPAGRADLASGHSLRALAEPWRMLPHVRTRIPRHAGDTKIAYLAVAAMYAAYAPNPATVRQDDVTTWNPAHGDFGWSLALAVQRGVLREESATELLKDLARKRELPALIRRLQPVVRRLADAGVPLSWPRLLNHLVRWPRYRTDIADQWMYSHYAPTTIPDGEAEESAA</sequence>
<gene>
    <name evidence="2" type="ORF">GCM10010326_00520</name>
</gene>
<dbReference type="RefSeq" id="WP_190025743.1">
    <property type="nucleotide sequence ID" value="NZ_BMUU01000001.1"/>
</dbReference>
<keyword evidence="3" id="KW-1185">Reference proteome</keyword>
<dbReference type="NCBIfam" id="TIGR02548">
    <property type="entry name" value="casB_cse2"/>
    <property type="match status" value="1"/>
</dbReference>
<dbReference type="Pfam" id="PF09485">
    <property type="entry name" value="CRISPR_Cse2"/>
    <property type="match status" value="1"/>
</dbReference>
<feature type="region of interest" description="Disordered" evidence="1">
    <location>
        <begin position="1"/>
        <end position="20"/>
    </location>
</feature>
<proteinExistence type="predicted"/>
<feature type="compositionally biased region" description="Pro residues" evidence="1">
    <location>
        <begin position="7"/>
        <end position="17"/>
    </location>
</feature>
<accession>A0ABQ2ZH08</accession>
<evidence type="ECO:0000313" key="3">
    <source>
        <dbReference type="Proteomes" id="UP000600946"/>
    </source>
</evidence>
<evidence type="ECO:0000256" key="1">
    <source>
        <dbReference type="SAM" id="MobiDB-lite"/>
    </source>
</evidence>
<dbReference type="EMBL" id="BMUU01000001">
    <property type="protein sequence ID" value="GGY13210.1"/>
    <property type="molecule type" value="Genomic_DNA"/>
</dbReference>
<dbReference type="Proteomes" id="UP000600946">
    <property type="component" value="Unassembled WGS sequence"/>
</dbReference>
<dbReference type="GeneID" id="96288114"/>
<dbReference type="Gene3D" id="1.10.520.40">
    <property type="entry name" value="CRISPR-associated protein Cse2"/>
    <property type="match status" value="1"/>
</dbReference>
<dbReference type="InterPro" id="IPR038287">
    <property type="entry name" value="Cse2_sf"/>
</dbReference>
<protein>
    <recommendedName>
        <fullName evidence="4">Type I-E CRISPR-associated protein Cse2/CasB</fullName>
    </recommendedName>
</protein>
<evidence type="ECO:0000313" key="2">
    <source>
        <dbReference type="EMBL" id="GGY13210.1"/>
    </source>
</evidence>
<reference evidence="3" key="1">
    <citation type="journal article" date="2019" name="Int. J. Syst. Evol. Microbiol.">
        <title>The Global Catalogue of Microorganisms (GCM) 10K type strain sequencing project: providing services to taxonomists for standard genome sequencing and annotation.</title>
        <authorList>
            <consortium name="The Broad Institute Genomics Platform"/>
            <consortium name="The Broad Institute Genome Sequencing Center for Infectious Disease"/>
            <person name="Wu L."/>
            <person name="Ma J."/>
        </authorList>
    </citation>
    <scope>NUCLEOTIDE SEQUENCE [LARGE SCALE GENOMIC DNA]</scope>
    <source>
        <strain evidence="3">JCM 4594</strain>
    </source>
</reference>
<comment type="caution">
    <text evidence="2">The sequence shown here is derived from an EMBL/GenBank/DDBJ whole genome shotgun (WGS) entry which is preliminary data.</text>
</comment>
<dbReference type="InterPro" id="IPR013382">
    <property type="entry name" value="CRISPR-assoc_prot_Cse2"/>
</dbReference>
<organism evidence="2 3">
    <name type="scientific">Streptomyces xanthochromogenes</name>
    <dbReference type="NCBI Taxonomy" id="67384"/>
    <lineage>
        <taxon>Bacteria</taxon>
        <taxon>Bacillati</taxon>
        <taxon>Actinomycetota</taxon>
        <taxon>Actinomycetes</taxon>
        <taxon>Kitasatosporales</taxon>
        <taxon>Streptomycetaceae</taxon>
        <taxon>Streptomyces</taxon>
    </lineage>
</organism>